<accession>A0A1H8YKQ1</accession>
<dbReference type="InterPro" id="IPR051049">
    <property type="entry name" value="Dienelactone_hydrolase-like"/>
</dbReference>
<name>A0A1H8YKQ1_9PSEU</name>
<proteinExistence type="predicted"/>
<dbReference type="Proteomes" id="UP000198582">
    <property type="component" value="Unassembled WGS sequence"/>
</dbReference>
<dbReference type="PANTHER" id="PTHR46623:SF6">
    <property type="entry name" value="ALPHA_BETA-HYDROLASES SUPERFAMILY PROTEIN"/>
    <property type="match status" value="1"/>
</dbReference>
<dbReference type="AlphaFoldDB" id="A0A1H8YKQ1"/>
<feature type="domain" description="Dienelactone hydrolase" evidence="1">
    <location>
        <begin position="22"/>
        <end position="230"/>
    </location>
</feature>
<dbReference type="RefSeq" id="WP_177231710.1">
    <property type="nucleotide sequence ID" value="NZ_FOEF01000022.1"/>
</dbReference>
<dbReference type="GO" id="GO:0016787">
    <property type="term" value="F:hydrolase activity"/>
    <property type="evidence" value="ECO:0007669"/>
    <property type="project" value="InterPro"/>
</dbReference>
<evidence type="ECO:0000313" key="2">
    <source>
        <dbReference type="EMBL" id="SEP52794.1"/>
    </source>
</evidence>
<protein>
    <submittedName>
        <fullName evidence="2">Carboxymethylenebutenolidase</fullName>
    </submittedName>
</protein>
<dbReference type="Gene3D" id="3.40.50.1820">
    <property type="entry name" value="alpha/beta hydrolase"/>
    <property type="match status" value="1"/>
</dbReference>
<dbReference type="STRING" id="394193.SAMN04489732_12279"/>
<gene>
    <name evidence="2" type="ORF">SAMN04489732_12279</name>
</gene>
<sequence length="233" mass="24268">MPTRTDQLRLDDGTAGLPVWLPASGRGPGLVLIQEIFGLDAYLAGVAEDLAALGYVVAVPELFRRFAPGWSSAHDEAGVTRAMEVSGAFDPARGLSDVLATLAHLRALPEVTTGAGVLGFCLGGSLAFSAAAAGTPDIAISFYGSTVASDLASLAEVTCPLQFHFGGQDPFIPRSDVRAVEEAVASHPGAEIHVQEDAGHAFHNNVAPMFHNPEAAARAWELTTGFLRRALPA</sequence>
<evidence type="ECO:0000259" key="1">
    <source>
        <dbReference type="Pfam" id="PF01738"/>
    </source>
</evidence>
<evidence type="ECO:0000313" key="3">
    <source>
        <dbReference type="Proteomes" id="UP000198582"/>
    </source>
</evidence>
<reference evidence="2 3" key="1">
    <citation type="submission" date="2016-10" db="EMBL/GenBank/DDBJ databases">
        <authorList>
            <person name="de Groot N.N."/>
        </authorList>
    </citation>
    <scope>NUCLEOTIDE SEQUENCE [LARGE SCALE GENOMIC DNA]</scope>
    <source>
        <strain evidence="2 3">DSM 44993</strain>
    </source>
</reference>
<dbReference type="InterPro" id="IPR002925">
    <property type="entry name" value="Dienelactn_hydro"/>
</dbReference>
<dbReference type="SUPFAM" id="SSF53474">
    <property type="entry name" value="alpha/beta-Hydrolases"/>
    <property type="match status" value="1"/>
</dbReference>
<dbReference type="EMBL" id="FOEF01000022">
    <property type="protein sequence ID" value="SEP52794.1"/>
    <property type="molecule type" value="Genomic_DNA"/>
</dbReference>
<keyword evidence="3" id="KW-1185">Reference proteome</keyword>
<organism evidence="2 3">
    <name type="scientific">Amycolatopsis saalfeldensis</name>
    <dbReference type="NCBI Taxonomy" id="394193"/>
    <lineage>
        <taxon>Bacteria</taxon>
        <taxon>Bacillati</taxon>
        <taxon>Actinomycetota</taxon>
        <taxon>Actinomycetes</taxon>
        <taxon>Pseudonocardiales</taxon>
        <taxon>Pseudonocardiaceae</taxon>
        <taxon>Amycolatopsis</taxon>
    </lineage>
</organism>
<dbReference type="InterPro" id="IPR029058">
    <property type="entry name" value="AB_hydrolase_fold"/>
</dbReference>
<dbReference type="Pfam" id="PF01738">
    <property type="entry name" value="DLH"/>
    <property type="match status" value="1"/>
</dbReference>
<dbReference type="PANTHER" id="PTHR46623">
    <property type="entry name" value="CARBOXYMETHYLENEBUTENOLIDASE-RELATED"/>
    <property type="match status" value="1"/>
</dbReference>